<name>A0ABW9H3X3_9FIRM</name>
<keyword evidence="2" id="KW-0012">Acyltransferase</keyword>
<organism evidence="4 5">
    <name type="scientific">Peptococcus simiae</name>
    <dbReference type="NCBI Taxonomy" id="1643805"/>
    <lineage>
        <taxon>Bacteria</taxon>
        <taxon>Bacillati</taxon>
        <taxon>Bacillota</taxon>
        <taxon>Clostridia</taxon>
        <taxon>Eubacteriales</taxon>
        <taxon>Peptococcaceae</taxon>
        <taxon>Peptococcus</taxon>
    </lineage>
</organism>
<gene>
    <name evidence="4" type="ORF">ACKQTC_09095</name>
</gene>
<evidence type="ECO:0000256" key="2">
    <source>
        <dbReference type="ARBA" id="ARBA00023315"/>
    </source>
</evidence>
<dbReference type="PANTHER" id="PTHR10545:SF29">
    <property type="entry name" value="GH14572P-RELATED"/>
    <property type="match status" value="1"/>
</dbReference>
<dbReference type="InterPro" id="IPR000182">
    <property type="entry name" value="GNAT_dom"/>
</dbReference>
<sequence length="158" mass="17796">MGTSSEIYIRDAERADMDFIYQLIYELAVHEKRPEDFTASKAHLAGLLFDRQVAKVRLAFLADQPVAYMLYYPVVSTFSGHLNYYVEDLFVLPEGRGLGIGKKMLMSLKGEPGIEGLKWTCLMDNDEGLAFHHAIGGQQGIACYPFYMDWSDDDPAAD</sequence>
<dbReference type="Pfam" id="PF00583">
    <property type="entry name" value="Acetyltransf_1"/>
    <property type="match status" value="1"/>
</dbReference>
<keyword evidence="5" id="KW-1185">Reference proteome</keyword>
<dbReference type="Proteomes" id="UP001631949">
    <property type="component" value="Unassembled WGS sequence"/>
</dbReference>
<dbReference type="InterPro" id="IPR016181">
    <property type="entry name" value="Acyl_CoA_acyltransferase"/>
</dbReference>
<evidence type="ECO:0000259" key="3">
    <source>
        <dbReference type="PROSITE" id="PS51186"/>
    </source>
</evidence>
<proteinExistence type="predicted"/>
<dbReference type="EMBL" id="JBJUVG010000023">
    <property type="protein sequence ID" value="MFM9414521.1"/>
    <property type="molecule type" value="Genomic_DNA"/>
</dbReference>
<dbReference type="Gene3D" id="3.40.630.30">
    <property type="match status" value="1"/>
</dbReference>
<keyword evidence="1" id="KW-0808">Transferase</keyword>
<feature type="domain" description="N-acetyltransferase" evidence="3">
    <location>
        <begin position="7"/>
        <end position="158"/>
    </location>
</feature>
<dbReference type="SUPFAM" id="SSF55729">
    <property type="entry name" value="Acyl-CoA N-acyltransferases (Nat)"/>
    <property type="match status" value="1"/>
</dbReference>
<reference evidence="4 5" key="1">
    <citation type="journal article" date="2016" name="Int. J. Syst. Evol. Microbiol.">
        <title>Peptococcus simiae sp. nov., isolated from rhesus macaque faeces and emended description of the genus Peptococcus.</title>
        <authorList>
            <person name="Shkoporov A.N."/>
            <person name="Efimov B.A."/>
            <person name="Kondova I."/>
            <person name="Ouwerling B."/>
            <person name="Chaplin A.V."/>
            <person name="Shcherbakova V.A."/>
            <person name="Langermans J.A.M."/>
        </authorList>
    </citation>
    <scope>NUCLEOTIDE SEQUENCE [LARGE SCALE GENOMIC DNA]</scope>
    <source>
        <strain evidence="4 5">M108</strain>
    </source>
</reference>
<evidence type="ECO:0000313" key="5">
    <source>
        <dbReference type="Proteomes" id="UP001631949"/>
    </source>
</evidence>
<evidence type="ECO:0000256" key="1">
    <source>
        <dbReference type="ARBA" id="ARBA00022679"/>
    </source>
</evidence>
<dbReference type="RefSeq" id="WP_408978127.1">
    <property type="nucleotide sequence ID" value="NZ_JBJUVG010000023.1"/>
</dbReference>
<dbReference type="InterPro" id="IPR051016">
    <property type="entry name" value="Diverse_Substrate_AcTransf"/>
</dbReference>
<dbReference type="PROSITE" id="PS51186">
    <property type="entry name" value="GNAT"/>
    <property type="match status" value="1"/>
</dbReference>
<accession>A0ABW9H3X3</accession>
<dbReference type="PANTHER" id="PTHR10545">
    <property type="entry name" value="DIAMINE N-ACETYLTRANSFERASE"/>
    <property type="match status" value="1"/>
</dbReference>
<dbReference type="CDD" id="cd04301">
    <property type="entry name" value="NAT_SF"/>
    <property type="match status" value="1"/>
</dbReference>
<protein>
    <submittedName>
        <fullName evidence="4">N-acetyltransferase family protein</fullName>
    </submittedName>
</protein>
<comment type="caution">
    <text evidence="4">The sequence shown here is derived from an EMBL/GenBank/DDBJ whole genome shotgun (WGS) entry which is preliminary data.</text>
</comment>
<evidence type="ECO:0000313" key="4">
    <source>
        <dbReference type="EMBL" id="MFM9414521.1"/>
    </source>
</evidence>